<gene>
    <name evidence="1" type="ORF">HBR001_LOCUS1767</name>
</gene>
<dbReference type="Gene3D" id="1.10.1520.10">
    <property type="entry name" value="Ribonuclease III domain"/>
    <property type="match status" value="1"/>
</dbReference>
<sequence>MTKKRRQSHPRACRALSAINESFCTKRARARRDHSTCSTPHQSGASPETVAHFRALQRSTASVAIADVFEWLGDALLGELIGRCLLSQFHHAPVSVRVFRNVRLAVVTNRNLARVYDAMGYATVRCHHPMGAALKAVTMKDRADVVEAVVGELVVTAYRQKTSDVDGYRAHLDAVVATMLHTHFDALLHKRNEFGETAMTAKGPLSVAFNPFACLPREHLDDTTGALVVTDGVFFDSEEATDGFCLSDACSRNGQMETREEATVVPHHYFAHVSETAAAVAAAVEERDGVTTTSGVHCIELAMAELHDAHLLRTSREFFEVFKIYGMAVLSERLSLSLALPHVSSGSLKGPDMVTPARLTRQRQLVLSMANLAACATLLGIAAPAAHDDDEDNEESAARRLQKEHGYANTLRAFVGYHSAVATTSASAKSRSNVLVNTVCTALHAAVVSSESEISTAPLRSSEIPEREPLMAMKRSVDQVRMFMRSKTCDDLHARDERPKSEAAVERERTERSSAILRHCDSIELADLFETLSREQDAQQKQRKPARTRRKKKKKLIEEFAFTAGSITPALERFLHRRFLFCLEDIVILFAQRKTEACRAQIAAYRHDLEPCANHFRKWEVSTSTLTLAMRDSSFRLLLHEMCHFHAIVSSSRNTRDGARITQLRLPLHYTWANINTRVTSEQQACS</sequence>
<dbReference type="SUPFAM" id="SSF69065">
    <property type="entry name" value="RNase III domain-like"/>
    <property type="match status" value="1"/>
</dbReference>
<dbReference type="GO" id="GO:0006396">
    <property type="term" value="P:RNA processing"/>
    <property type="evidence" value="ECO:0007669"/>
    <property type="project" value="InterPro"/>
</dbReference>
<proteinExistence type="predicted"/>
<protein>
    <recommendedName>
        <fullName evidence="3">RNase III domain-containing protein</fullName>
    </recommendedName>
</protein>
<dbReference type="EMBL" id="CANTFL010000174">
    <property type="protein sequence ID" value="CAI5717182.1"/>
    <property type="molecule type" value="Genomic_DNA"/>
</dbReference>
<evidence type="ECO:0000313" key="2">
    <source>
        <dbReference type="Proteomes" id="UP001162031"/>
    </source>
</evidence>
<dbReference type="AlphaFoldDB" id="A0AAV0T8T6"/>
<comment type="caution">
    <text evidence="1">The sequence shown here is derived from an EMBL/GenBank/DDBJ whole genome shotgun (WGS) entry which is preliminary data.</text>
</comment>
<accession>A0AAV0T8T6</accession>
<dbReference type="InterPro" id="IPR036389">
    <property type="entry name" value="RNase_III_sf"/>
</dbReference>
<dbReference type="Proteomes" id="UP001162031">
    <property type="component" value="Unassembled WGS sequence"/>
</dbReference>
<keyword evidence="2" id="KW-1185">Reference proteome</keyword>
<evidence type="ECO:0000313" key="1">
    <source>
        <dbReference type="EMBL" id="CAI5717182.1"/>
    </source>
</evidence>
<evidence type="ECO:0008006" key="3">
    <source>
        <dbReference type="Google" id="ProtNLM"/>
    </source>
</evidence>
<reference evidence="1" key="1">
    <citation type="submission" date="2022-12" db="EMBL/GenBank/DDBJ databases">
        <authorList>
            <person name="Webb A."/>
        </authorList>
    </citation>
    <scope>NUCLEOTIDE SEQUENCE</scope>
    <source>
        <strain evidence="1">Hp1</strain>
    </source>
</reference>
<dbReference type="GO" id="GO:0004525">
    <property type="term" value="F:ribonuclease III activity"/>
    <property type="evidence" value="ECO:0007669"/>
    <property type="project" value="InterPro"/>
</dbReference>
<organism evidence="1 2">
    <name type="scientific">Hyaloperonospora brassicae</name>
    <name type="common">Brassica downy mildew</name>
    <name type="synonym">Peronospora brassicae</name>
    <dbReference type="NCBI Taxonomy" id="162125"/>
    <lineage>
        <taxon>Eukaryota</taxon>
        <taxon>Sar</taxon>
        <taxon>Stramenopiles</taxon>
        <taxon>Oomycota</taxon>
        <taxon>Peronosporomycetes</taxon>
        <taxon>Peronosporales</taxon>
        <taxon>Peronosporaceae</taxon>
        <taxon>Hyaloperonospora</taxon>
    </lineage>
</organism>
<name>A0AAV0T8T6_HYABA</name>